<sequence length="748" mass="78273">MPDTLDTHVRFGSNSGQPITRRDGRAKVTGGATFAADNSPDSVLHAVYVPATIARGRVTALDTAAAEAHPGVTHVVTPQNRPPLQGDPSDKPTMFSFRFEALQDDTVRYAGQPIALILGETLEAATEGARLLNPRYEIATPRTGLDEAAHYTFDPDAFGKPADTVHGDPEAGHAAAAHSVDVTYETAPQYHNAMETHAVVASWDGDRLSLDMPSQALSMTCAGIAYYFGIPAENVTLRSPYLGGGFGSKAIPTGPYVLAVLAARMTGRPVKMMLTRQQMFGPVGHRGQTRQRLRLGTDAEGRLTVLDHAGLSATSTFDDFIEPAANASQGLYAAGALRSTHSAVRLDVGTPGPMRAPGEASGSAALECAMDEMAETLGMDPLEFRLRNYAETEPGTGKPFSSKALRECYAQGAERFGWADRPLQPGQMRDADGLRVGWGMGTAFFPCPMFMAEANATLRADGTAMVETSAADMGQGAWTALAQIAADSLGLPLDQVEFRAGHSGLPDAGVAGGSGHTATAGSALHAAGGDVIRQLGEIAAADPDSPLHGAGNAGFTARDGRLYVAGDDSRSDAFADILARAGGAEVSGAGSASRAPEAAEAHAMNAHGAVFAEVKVDPDLCQMRVTRLVGAFAAGRIINPRLAESQLYGGMIWGLSFALHEEARHDPARGHIVNADLAGYHVPVNADVHGLDVISVHEDDPYVNALGVKGVGEIGITGTVGAIGNAIWHATGKRVRRFPIRIDDLLGD</sequence>
<dbReference type="Pfam" id="PF20256">
    <property type="entry name" value="MoCoBD_2"/>
    <property type="match status" value="1"/>
</dbReference>
<dbReference type="InterPro" id="IPR000674">
    <property type="entry name" value="Ald_Oxase/Xan_DH_a/b"/>
</dbReference>
<dbReference type="GO" id="GO:0005506">
    <property type="term" value="F:iron ion binding"/>
    <property type="evidence" value="ECO:0007669"/>
    <property type="project" value="InterPro"/>
</dbReference>
<dbReference type="Gene3D" id="3.90.1170.50">
    <property type="entry name" value="Aldehyde oxidase/xanthine dehydrogenase, a/b hammerhead"/>
    <property type="match status" value="1"/>
</dbReference>
<gene>
    <name evidence="2" type="ORF">SAMN04490244_104338</name>
</gene>
<keyword evidence="3" id="KW-1185">Reference proteome</keyword>
<dbReference type="InterPro" id="IPR008274">
    <property type="entry name" value="AldOxase/xan_DH_MoCoBD1"/>
</dbReference>
<dbReference type="PANTHER" id="PTHR11908">
    <property type="entry name" value="XANTHINE DEHYDROGENASE"/>
    <property type="match status" value="1"/>
</dbReference>
<dbReference type="STRING" id="641238.SAMN04490244_104338"/>
<dbReference type="SUPFAM" id="SSF54665">
    <property type="entry name" value="CO dehydrogenase molybdoprotein N-domain-like"/>
    <property type="match status" value="1"/>
</dbReference>
<name>A0A1H9TRK9_9RHOB</name>
<dbReference type="InterPro" id="IPR046867">
    <property type="entry name" value="AldOxase/xan_DH_MoCoBD2"/>
</dbReference>
<dbReference type="GO" id="GO:0016491">
    <property type="term" value="F:oxidoreductase activity"/>
    <property type="evidence" value="ECO:0007669"/>
    <property type="project" value="InterPro"/>
</dbReference>
<evidence type="ECO:0000313" key="2">
    <source>
        <dbReference type="EMBL" id="SER99845.1"/>
    </source>
</evidence>
<dbReference type="OrthoDB" id="8428274at2"/>
<dbReference type="AlphaFoldDB" id="A0A1H9TRK9"/>
<proteinExistence type="predicted"/>
<dbReference type="Gene3D" id="3.30.365.10">
    <property type="entry name" value="Aldehyde oxidase/xanthine dehydrogenase, molybdopterin binding domain"/>
    <property type="match status" value="4"/>
</dbReference>
<dbReference type="InterPro" id="IPR036856">
    <property type="entry name" value="Ald_Oxase/Xan_DH_a/b_sf"/>
</dbReference>
<dbReference type="Proteomes" id="UP000198885">
    <property type="component" value="Unassembled WGS sequence"/>
</dbReference>
<dbReference type="InterPro" id="IPR037165">
    <property type="entry name" value="AldOxase/xan_DH_Mopterin-bd_sf"/>
</dbReference>
<dbReference type="InterPro" id="IPR016208">
    <property type="entry name" value="Ald_Oxase/xanthine_DH-like"/>
</dbReference>
<dbReference type="SUPFAM" id="SSF56003">
    <property type="entry name" value="Molybdenum cofactor-binding domain"/>
    <property type="match status" value="1"/>
</dbReference>
<organism evidence="2 3">
    <name type="scientific">Tranquillimonas rosea</name>
    <dbReference type="NCBI Taxonomy" id="641238"/>
    <lineage>
        <taxon>Bacteria</taxon>
        <taxon>Pseudomonadati</taxon>
        <taxon>Pseudomonadota</taxon>
        <taxon>Alphaproteobacteria</taxon>
        <taxon>Rhodobacterales</taxon>
        <taxon>Roseobacteraceae</taxon>
        <taxon>Tranquillimonas</taxon>
    </lineage>
</organism>
<dbReference type="Pfam" id="PF02738">
    <property type="entry name" value="MoCoBD_1"/>
    <property type="match status" value="1"/>
</dbReference>
<accession>A0A1H9TRK9</accession>
<dbReference type="SMART" id="SM01008">
    <property type="entry name" value="Ald_Xan_dh_C"/>
    <property type="match status" value="1"/>
</dbReference>
<dbReference type="Pfam" id="PF01315">
    <property type="entry name" value="Ald_Xan_dh_C"/>
    <property type="match status" value="1"/>
</dbReference>
<dbReference type="PANTHER" id="PTHR11908:SF153">
    <property type="entry name" value="DEHYDROGENASE"/>
    <property type="match status" value="1"/>
</dbReference>
<protein>
    <submittedName>
        <fullName evidence="2">Xanthine dehydrogenase YagR molybdenum-binding subunit</fullName>
    </submittedName>
</protein>
<reference evidence="2 3" key="1">
    <citation type="submission" date="2016-10" db="EMBL/GenBank/DDBJ databases">
        <authorList>
            <person name="de Groot N.N."/>
        </authorList>
    </citation>
    <scope>NUCLEOTIDE SEQUENCE [LARGE SCALE GENOMIC DNA]</scope>
    <source>
        <strain evidence="2 3">DSM 23042</strain>
    </source>
</reference>
<evidence type="ECO:0000313" key="3">
    <source>
        <dbReference type="Proteomes" id="UP000198885"/>
    </source>
</evidence>
<evidence type="ECO:0000259" key="1">
    <source>
        <dbReference type="SMART" id="SM01008"/>
    </source>
</evidence>
<dbReference type="RefSeq" id="WP_092692199.1">
    <property type="nucleotide sequence ID" value="NZ_FOGU01000004.1"/>
</dbReference>
<dbReference type="EMBL" id="FOGU01000004">
    <property type="protein sequence ID" value="SER99845.1"/>
    <property type="molecule type" value="Genomic_DNA"/>
</dbReference>
<feature type="domain" description="Aldehyde oxidase/xanthine dehydrogenase a/b hammerhead" evidence="1">
    <location>
        <begin position="29"/>
        <end position="140"/>
    </location>
</feature>